<dbReference type="Pfam" id="PF01208">
    <property type="entry name" value="URO-D"/>
    <property type="match status" value="1"/>
</dbReference>
<evidence type="ECO:0000313" key="2">
    <source>
        <dbReference type="EMBL" id="UWP58235.1"/>
    </source>
</evidence>
<dbReference type="SUPFAM" id="SSF51726">
    <property type="entry name" value="UROD/MetE-like"/>
    <property type="match status" value="1"/>
</dbReference>
<gene>
    <name evidence="2" type="ORF">NQ502_12700</name>
</gene>
<dbReference type="PANTHER" id="PTHR47099:SF1">
    <property type="entry name" value="METHYLCOBAMIDE:COM METHYLTRANSFERASE MTBA"/>
    <property type="match status" value="1"/>
</dbReference>
<feature type="domain" description="Uroporphyrinogen decarboxylase (URO-D)" evidence="1">
    <location>
        <begin position="93"/>
        <end position="338"/>
    </location>
</feature>
<dbReference type="Gene3D" id="3.20.20.210">
    <property type="match status" value="1"/>
</dbReference>
<sequence>MNSYERAITVLNGEIPDRVPSFELLIDPKVIRGIIGTDSYPDLCDELDIDLVISQTPSKLYREECIDREKQIVRNEWGIMRQYNGEVVSHPLHGPIETLEDAMNYAAPDPMDDFRFDYLRELVRRFKGKRLIGFHLHDGFNYSYYLSSMQDMMCNLIEEPELVHRLVDLSVEHNLKLAEKALDIGADFILSGDDYGSKTSLLVSKQHFDEFFLPGLKKICDYVTGRGAYMLKHCCGNINPLIGDLVDFGIKGMHPLDENSGIDQIEVKKKFPKLTIMGAVDCDEPLTDYTPQQMEQYVRGILKTHAPGGRYICATSNSVHSSAKPENFVAMQHAIHKYGRYLPGGALDWE</sequence>
<proteinExistence type="predicted"/>
<dbReference type="EMBL" id="CP102290">
    <property type="protein sequence ID" value="UWP58235.1"/>
    <property type="molecule type" value="Genomic_DNA"/>
</dbReference>
<dbReference type="InterPro" id="IPR038071">
    <property type="entry name" value="UROD/MetE-like_sf"/>
</dbReference>
<dbReference type="RefSeq" id="WP_028529292.1">
    <property type="nucleotide sequence ID" value="NZ_CABLBR010000021.1"/>
</dbReference>
<evidence type="ECO:0000259" key="1">
    <source>
        <dbReference type="Pfam" id="PF01208"/>
    </source>
</evidence>
<organism evidence="2 3">
    <name type="scientific">Ruminococcus gauvreauii</name>
    <dbReference type="NCBI Taxonomy" id="438033"/>
    <lineage>
        <taxon>Bacteria</taxon>
        <taxon>Bacillati</taxon>
        <taxon>Bacillota</taxon>
        <taxon>Clostridia</taxon>
        <taxon>Eubacteriales</taxon>
        <taxon>Oscillospiraceae</taxon>
        <taxon>Ruminococcus</taxon>
    </lineage>
</organism>
<dbReference type="Proteomes" id="UP001060164">
    <property type="component" value="Chromosome"/>
</dbReference>
<dbReference type="InterPro" id="IPR052024">
    <property type="entry name" value="Methanogen_methyltrans"/>
</dbReference>
<accession>A0ABY5VED2</accession>
<dbReference type="InterPro" id="IPR000257">
    <property type="entry name" value="Uroporphyrinogen_deCOase"/>
</dbReference>
<dbReference type="PANTHER" id="PTHR47099">
    <property type="entry name" value="METHYLCOBAMIDE:COM METHYLTRANSFERASE MTBA"/>
    <property type="match status" value="1"/>
</dbReference>
<evidence type="ECO:0000313" key="3">
    <source>
        <dbReference type="Proteomes" id="UP001060164"/>
    </source>
</evidence>
<protein>
    <recommendedName>
        <fullName evidence="1">Uroporphyrinogen decarboxylase (URO-D) domain-containing protein</fullName>
    </recommendedName>
</protein>
<keyword evidence="3" id="KW-1185">Reference proteome</keyword>
<reference evidence="2" key="1">
    <citation type="journal article" date="2022" name="Cell">
        <title>Design, construction, and in vivo augmentation of a complex gut microbiome.</title>
        <authorList>
            <person name="Cheng A.G."/>
            <person name="Ho P.Y."/>
            <person name="Aranda-Diaz A."/>
            <person name="Jain S."/>
            <person name="Yu F.B."/>
            <person name="Meng X."/>
            <person name="Wang M."/>
            <person name="Iakiviak M."/>
            <person name="Nagashima K."/>
            <person name="Zhao A."/>
            <person name="Murugkar P."/>
            <person name="Patil A."/>
            <person name="Atabakhsh K."/>
            <person name="Weakley A."/>
            <person name="Yan J."/>
            <person name="Brumbaugh A.R."/>
            <person name="Higginbottom S."/>
            <person name="Dimas A."/>
            <person name="Shiver A.L."/>
            <person name="Deutschbauer A."/>
            <person name="Neff N."/>
            <person name="Sonnenburg J.L."/>
            <person name="Huang K.C."/>
            <person name="Fischbach M.A."/>
        </authorList>
    </citation>
    <scope>NUCLEOTIDE SEQUENCE</scope>
    <source>
        <strain evidence="2">DSM 19829</strain>
    </source>
</reference>
<name>A0ABY5VED2_9FIRM</name>